<evidence type="ECO:0000256" key="3">
    <source>
        <dbReference type="ARBA" id="ARBA00007880"/>
    </source>
</evidence>
<dbReference type="InterPro" id="IPR029066">
    <property type="entry name" value="PLP-binding_barrel"/>
</dbReference>
<evidence type="ECO:0000256" key="2">
    <source>
        <dbReference type="ARBA" id="ARBA00001933"/>
    </source>
</evidence>
<feature type="binding site" evidence="7 9">
    <location>
        <position position="122"/>
    </location>
    <ligand>
        <name>substrate</name>
    </ligand>
</feature>
<dbReference type="AlphaFoldDB" id="A0A4P7HM19"/>
<dbReference type="SUPFAM" id="SSF51419">
    <property type="entry name" value="PLP-binding barrel"/>
    <property type="match status" value="1"/>
</dbReference>
<comment type="similarity">
    <text evidence="3 7">Belongs to the alanine racemase family.</text>
</comment>
<feature type="binding site" evidence="7 9">
    <location>
        <position position="285"/>
    </location>
    <ligand>
        <name>substrate</name>
    </ligand>
</feature>
<evidence type="ECO:0000313" key="12">
    <source>
        <dbReference type="Proteomes" id="UP000296374"/>
    </source>
</evidence>
<proteinExistence type="inferred from homology"/>
<dbReference type="EC" id="5.1.1.1" evidence="4 7"/>
<protein>
    <recommendedName>
        <fullName evidence="4 7">Alanine racemase</fullName>
        <ecNumber evidence="4 7">5.1.1.1</ecNumber>
    </recommendedName>
</protein>
<accession>A0A4P7HM19</accession>
<sequence length="338" mass="35613">MGLQIDIAAILANHAALAARAPGARAAAVVKADAYGLGADRVAPALYAAGVRDFFVALAREGRAIRPLLPPDARINILSGHMEGEDLSGLVPVLNSPAQFFRDRVLRPGKPFAIQLDSGMNRLGMEAAEWGAIRAEAMAARPEFIMSHLACADEPDHPANAAQLAAFRAMTEGCDVPRSLAATGGILLGPDYYFDMVRPGVGLYGGLPFAEARPVVTLSLRVIQTRAVAAGEMVGYGATWHAARDSRIATVDAGYADGILRALSSSGAKLYAGEIACPIVGRVSMDLITVDVTDLDHVPDRLALICPAQPIDRLADLAGTIGYEVLTSLGLRYARTYL</sequence>
<evidence type="ECO:0000256" key="8">
    <source>
        <dbReference type="PIRSR" id="PIRSR600821-50"/>
    </source>
</evidence>
<evidence type="ECO:0000256" key="4">
    <source>
        <dbReference type="ARBA" id="ARBA00013089"/>
    </source>
</evidence>
<dbReference type="InterPro" id="IPR001608">
    <property type="entry name" value="Ala_racemase_N"/>
</dbReference>
<dbReference type="PRINTS" id="PR00992">
    <property type="entry name" value="ALARACEMASE"/>
</dbReference>
<dbReference type="NCBIfam" id="TIGR00492">
    <property type="entry name" value="alr"/>
    <property type="match status" value="1"/>
</dbReference>
<comment type="cofactor">
    <cofactor evidence="2 7 8">
        <name>pyridoxal 5'-phosphate</name>
        <dbReference type="ChEBI" id="CHEBI:597326"/>
    </cofactor>
</comment>
<dbReference type="GO" id="GO:0030632">
    <property type="term" value="P:D-alanine biosynthetic process"/>
    <property type="evidence" value="ECO:0007669"/>
    <property type="project" value="UniProtKB-UniRule"/>
</dbReference>
<dbReference type="PANTHER" id="PTHR30511:SF0">
    <property type="entry name" value="ALANINE RACEMASE, CATABOLIC-RELATED"/>
    <property type="match status" value="1"/>
</dbReference>
<dbReference type="GO" id="GO:0008784">
    <property type="term" value="F:alanine racemase activity"/>
    <property type="evidence" value="ECO:0007669"/>
    <property type="project" value="UniProtKB-UniRule"/>
</dbReference>
<comment type="function">
    <text evidence="7">Catalyzes the interconversion of L-alanine and D-alanine. May also act on other amino acids.</text>
</comment>
<dbReference type="GO" id="GO:0005829">
    <property type="term" value="C:cytosol"/>
    <property type="evidence" value="ECO:0007669"/>
    <property type="project" value="TreeGrafter"/>
</dbReference>
<dbReference type="Gene3D" id="2.40.37.10">
    <property type="entry name" value="Lyase, Ornithine Decarboxylase, Chain A, domain 1"/>
    <property type="match status" value="1"/>
</dbReference>
<dbReference type="GO" id="GO:0030170">
    <property type="term" value="F:pyridoxal phosphate binding"/>
    <property type="evidence" value="ECO:0007669"/>
    <property type="project" value="UniProtKB-UniRule"/>
</dbReference>
<dbReference type="EMBL" id="CP038439">
    <property type="protein sequence ID" value="QBX34191.1"/>
    <property type="molecule type" value="Genomic_DNA"/>
</dbReference>
<keyword evidence="5 7" id="KW-0663">Pyridoxal phosphate</keyword>
<dbReference type="PANTHER" id="PTHR30511">
    <property type="entry name" value="ALANINE RACEMASE"/>
    <property type="match status" value="1"/>
</dbReference>
<dbReference type="Pfam" id="PF00842">
    <property type="entry name" value="Ala_racemase_C"/>
    <property type="match status" value="1"/>
</dbReference>
<dbReference type="UniPathway" id="UPA00042">
    <property type="reaction ID" value="UER00497"/>
</dbReference>
<feature type="active site" description="Proton acceptor; specific for D-alanine" evidence="7">
    <location>
        <position position="31"/>
    </location>
</feature>
<dbReference type="CDD" id="cd00430">
    <property type="entry name" value="PLPDE_III_AR"/>
    <property type="match status" value="1"/>
</dbReference>
<evidence type="ECO:0000256" key="9">
    <source>
        <dbReference type="PIRSR" id="PIRSR600821-52"/>
    </source>
</evidence>
<dbReference type="SUPFAM" id="SSF50621">
    <property type="entry name" value="Alanine racemase C-terminal domain-like"/>
    <property type="match status" value="1"/>
</dbReference>
<evidence type="ECO:0000259" key="10">
    <source>
        <dbReference type="SMART" id="SM01005"/>
    </source>
</evidence>
<evidence type="ECO:0000256" key="1">
    <source>
        <dbReference type="ARBA" id="ARBA00000316"/>
    </source>
</evidence>
<dbReference type="KEGG" id="plia:E4191_05305"/>
<evidence type="ECO:0000256" key="5">
    <source>
        <dbReference type="ARBA" id="ARBA00022898"/>
    </source>
</evidence>
<dbReference type="InterPro" id="IPR011079">
    <property type="entry name" value="Ala_racemase_C"/>
</dbReference>
<comment type="pathway">
    <text evidence="7">Amino-acid biosynthesis; D-alanine biosynthesis; D-alanine from L-alanine: step 1/1.</text>
</comment>
<dbReference type="RefSeq" id="WP_135312480.1">
    <property type="nucleotide sequence ID" value="NZ_CP038439.1"/>
</dbReference>
<dbReference type="Gene3D" id="3.20.20.10">
    <property type="entry name" value="Alanine racemase"/>
    <property type="match status" value="1"/>
</dbReference>
<gene>
    <name evidence="11" type="primary">alr</name>
    <name evidence="11" type="ORF">E4191_05305</name>
</gene>
<dbReference type="InterPro" id="IPR020622">
    <property type="entry name" value="Ala_racemase_pyridoxalP-BS"/>
</dbReference>
<dbReference type="Proteomes" id="UP000296374">
    <property type="component" value="Chromosome"/>
</dbReference>
<organism evidence="11 12">
    <name type="scientific">Paracoccus liaowanqingii</name>
    <dbReference type="NCBI Taxonomy" id="2560053"/>
    <lineage>
        <taxon>Bacteria</taxon>
        <taxon>Pseudomonadati</taxon>
        <taxon>Pseudomonadota</taxon>
        <taxon>Alphaproteobacteria</taxon>
        <taxon>Rhodobacterales</taxon>
        <taxon>Paracoccaceae</taxon>
        <taxon>Paracoccus</taxon>
    </lineage>
</organism>
<feature type="modified residue" description="N6-(pyridoxal phosphate)lysine" evidence="7 8">
    <location>
        <position position="31"/>
    </location>
</feature>
<dbReference type="InterPro" id="IPR009006">
    <property type="entry name" value="Ala_racemase/Decarboxylase_C"/>
</dbReference>
<name>A0A4P7HM19_9RHOB</name>
<reference evidence="12" key="1">
    <citation type="submission" date="2019-03" db="EMBL/GenBank/DDBJ databases">
        <authorList>
            <person name="Li J."/>
        </authorList>
    </citation>
    <scope>NUCLEOTIDE SEQUENCE [LARGE SCALE GENOMIC DNA]</scope>
    <source>
        <strain evidence="12">2251</strain>
    </source>
</reference>
<feature type="active site" description="Proton acceptor; specific for L-alanine" evidence="7">
    <location>
        <position position="236"/>
    </location>
</feature>
<evidence type="ECO:0000313" key="11">
    <source>
        <dbReference type="EMBL" id="QBX34191.1"/>
    </source>
</evidence>
<dbReference type="SMART" id="SM01005">
    <property type="entry name" value="Ala_racemase_C"/>
    <property type="match status" value="1"/>
</dbReference>
<evidence type="ECO:0000256" key="7">
    <source>
        <dbReference type="HAMAP-Rule" id="MF_01201"/>
    </source>
</evidence>
<keyword evidence="6 7" id="KW-0413">Isomerase</keyword>
<feature type="domain" description="Alanine racemase C-terminal" evidence="10">
    <location>
        <begin position="215"/>
        <end position="338"/>
    </location>
</feature>
<dbReference type="PROSITE" id="PS00395">
    <property type="entry name" value="ALANINE_RACEMASE"/>
    <property type="match status" value="1"/>
</dbReference>
<dbReference type="HAMAP" id="MF_01201">
    <property type="entry name" value="Ala_racemase"/>
    <property type="match status" value="1"/>
</dbReference>
<comment type="catalytic activity">
    <reaction evidence="1 7">
        <text>L-alanine = D-alanine</text>
        <dbReference type="Rhea" id="RHEA:20249"/>
        <dbReference type="ChEBI" id="CHEBI:57416"/>
        <dbReference type="ChEBI" id="CHEBI:57972"/>
        <dbReference type="EC" id="5.1.1.1"/>
    </reaction>
</comment>
<evidence type="ECO:0000256" key="6">
    <source>
        <dbReference type="ARBA" id="ARBA00023235"/>
    </source>
</evidence>
<dbReference type="InterPro" id="IPR000821">
    <property type="entry name" value="Ala_racemase"/>
</dbReference>
<dbReference type="Pfam" id="PF01168">
    <property type="entry name" value="Ala_racemase_N"/>
    <property type="match status" value="1"/>
</dbReference>